<dbReference type="RefSeq" id="WP_051697484.1">
    <property type="nucleotide sequence ID" value="NZ_CP017057.1"/>
</dbReference>
<dbReference type="EMBL" id="JMIX01000003">
    <property type="protein sequence ID" value="KEO98458.1"/>
    <property type="molecule type" value="Genomic_DNA"/>
</dbReference>
<dbReference type="PROSITE" id="PS51257">
    <property type="entry name" value="PROKAR_LIPOPROTEIN"/>
    <property type="match status" value="1"/>
</dbReference>
<dbReference type="PATRIC" id="fig|39960.10.peg.2166"/>
<evidence type="ECO:0000313" key="2">
    <source>
        <dbReference type="EMBL" id="KEO98458.1"/>
    </source>
</evidence>
<keyword evidence="3" id="KW-1185">Reference proteome</keyword>
<dbReference type="KEGG" id="elq:Ga0102493_113072"/>
<feature type="signal peptide" evidence="1">
    <location>
        <begin position="1"/>
        <end position="28"/>
    </location>
</feature>
<evidence type="ECO:0000313" key="3">
    <source>
        <dbReference type="Proteomes" id="UP000027866"/>
    </source>
</evidence>
<organism evidence="2 3">
    <name type="scientific">Erythrobacter litoralis</name>
    <dbReference type="NCBI Taxonomy" id="39960"/>
    <lineage>
        <taxon>Bacteria</taxon>
        <taxon>Pseudomonadati</taxon>
        <taxon>Pseudomonadota</taxon>
        <taxon>Alphaproteobacteria</taxon>
        <taxon>Sphingomonadales</taxon>
        <taxon>Erythrobacteraceae</taxon>
        <taxon>Erythrobacter/Porphyrobacter group</taxon>
        <taxon>Erythrobacter</taxon>
    </lineage>
</organism>
<feature type="chain" id="PRO_5001697611" description="Lipoprotein" evidence="1">
    <location>
        <begin position="29"/>
        <end position="179"/>
    </location>
</feature>
<dbReference type="OrthoDB" id="7505503at2"/>
<dbReference type="AlphaFoldDB" id="A0A074N2Q0"/>
<evidence type="ECO:0008006" key="4">
    <source>
        <dbReference type="Google" id="ProtNLM"/>
    </source>
</evidence>
<gene>
    <name evidence="2" type="ORF">EH32_04925</name>
</gene>
<keyword evidence="1" id="KW-0732">Signal</keyword>
<evidence type="ECO:0000256" key="1">
    <source>
        <dbReference type="SAM" id="SignalP"/>
    </source>
</evidence>
<sequence length="179" mass="18335">MMTPPPRLYPALFAGACLVASLAGCAGAGGDYPSLAIRDVERQYGRFLPTEGNTPEAAPTTEPVAAVATQDTIAALVAEAQGSFARFETREDGVAARVGAARGSASDSDARAAALTALSDLSALRSATAIPLGDLDLLAAEAATTFAPTDDIDTARALVLALAERQDAVLAELWAEMDR</sequence>
<accession>A0A074N2Q0</accession>
<dbReference type="Proteomes" id="UP000027866">
    <property type="component" value="Unassembled WGS sequence"/>
</dbReference>
<proteinExistence type="predicted"/>
<comment type="caution">
    <text evidence="2">The sequence shown here is derived from an EMBL/GenBank/DDBJ whole genome shotgun (WGS) entry which is preliminary data.</text>
</comment>
<name>A0A074N2Q0_9SPHN</name>
<reference evidence="2 3" key="1">
    <citation type="submission" date="2014-04" db="EMBL/GenBank/DDBJ databases">
        <title>A comprehensive comparison of genomes of Erythrobacter spp. Strains.</title>
        <authorList>
            <person name="Zheng Q."/>
        </authorList>
    </citation>
    <scope>NUCLEOTIDE SEQUENCE [LARGE SCALE GENOMIC DNA]</scope>
    <source>
        <strain evidence="2 3">DSM 8509</strain>
    </source>
</reference>
<protein>
    <recommendedName>
        <fullName evidence="4">Lipoprotein</fullName>
    </recommendedName>
</protein>